<dbReference type="GO" id="GO:0016747">
    <property type="term" value="F:acyltransferase activity, transferring groups other than amino-acyl groups"/>
    <property type="evidence" value="ECO:0007669"/>
    <property type="project" value="InterPro"/>
</dbReference>
<dbReference type="InterPro" id="IPR000182">
    <property type="entry name" value="GNAT_dom"/>
</dbReference>
<evidence type="ECO:0000313" key="3">
    <source>
        <dbReference type="EMBL" id="PNN20192.1"/>
    </source>
</evidence>
<dbReference type="GeneID" id="93781670"/>
<dbReference type="Gene3D" id="3.40.630.30">
    <property type="match status" value="1"/>
</dbReference>
<dbReference type="SUPFAM" id="SSF55729">
    <property type="entry name" value="Acyl-CoA N-acyltransferases (Nat)"/>
    <property type="match status" value="1"/>
</dbReference>
<evidence type="ECO:0000313" key="5">
    <source>
        <dbReference type="Proteomes" id="UP001269271"/>
    </source>
</evidence>
<evidence type="ECO:0000313" key="2">
    <source>
        <dbReference type="EMBL" id="MDT4287370.1"/>
    </source>
</evidence>
<dbReference type="Proteomes" id="UP000053523">
    <property type="component" value="Unassembled WGS sequence"/>
</dbReference>
<dbReference type="EMBL" id="LORN02000015">
    <property type="protein sequence ID" value="PNN20192.1"/>
    <property type="molecule type" value="Genomic_DNA"/>
</dbReference>
<comment type="caution">
    <text evidence="3">The sequence shown here is derived from an EMBL/GenBank/DDBJ whole genome shotgun (WGS) entry which is preliminary data.</text>
</comment>
<dbReference type="Proteomes" id="UP001269271">
    <property type="component" value="Unassembled WGS sequence"/>
</dbReference>
<dbReference type="OMA" id="ARISCRW"/>
<accession>A0A2J9WZL9</accession>
<keyword evidence="5" id="KW-1185">Reference proteome</keyword>
<organism evidence="3 4">
    <name type="scientific">Staphylococcus haemolyticus</name>
    <dbReference type="NCBI Taxonomy" id="1283"/>
    <lineage>
        <taxon>Bacteria</taxon>
        <taxon>Bacillati</taxon>
        <taxon>Bacillota</taxon>
        <taxon>Bacilli</taxon>
        <taxon>Bacillales</taxon>
        <taxon>Staphylococcaceae</taxon>
        <taxon>Staphylococcus</taxon>
    </lineage>
</organism>
<gene>
    <name evidence="3" type="ORF">AL503_005040</name>
    <name evidence="2" type="ORF">RO950_10300</name>
</gene>
<dbReference type="PANTHER" id="PTHR39173">
    <property type="entry name" value="ACETYLTRANSFERASE"/>
    <property type="match status" value="1"/>
</dbReference>
<dbReference type="CDD" id="cd04301">
    <property type="entry name" value="NAT_SF"/>
    <property type="match status" value="1"/>
</dbReference>
<dbReference type="EC" id="2.3.1.-" evidence="2"/>
<dbReference type="PROSITE" id="PS51186">
    <property type="entry name" value="GNAT"/>
    <property type="match status" value="1"/>
</dbReference>
<dbReference type="EMBL" id="JAVSOO010000030">
    <property type="protein sequence ID" value="MDT4287370.1"/>
    <property type="molecule type" value="Genomic_DNA"/>
</dbReference>
<dbReference type="KEGG" id="shh:ShL2_02241"/>
<name>A0A2J9WZL9_STAHA</name>
<protein>
    <submittedName>
        <fullName evidence="3">GNAT family N-acetyltransferase</fullName>
        <ecNumber evidence="2">2.3.1.-</ecNumber>
    </submittedName>
</protein>
<evidence type="ECO:0000259" key="1">
    <source>
        <dbReference type="PROSITE" id="PS51186"/>
    </source>
</evidence>
<dbReference type="InterPro" id="IPR016181">
    <property type="entry name" value="Acyl_CoA_acyltransferase"/>
</dbReference>
<keyword evidence="2" id="KW-0012">Acyltransferase</keyword>
<reference evidence="2 5" key="2">
    <citation type="submission" date="2023-08" db="EMBL/GenBank/DDBJ databases">
        <title>Genomic surveillance of Staphylococcus haemolyticus neonatal outbreak in southern France.</title>
        <authorList>
            <person name="Magnan C."/>
            <person name="Morsli M."/>
            <person name="Thiery B."/>
            <person name="Salipante F."/>
            <person name="Attar J."/>
            <person name="Massimo D.M."/>
            <person name="Ory J."/>
            <person name="Pantel A."/>
            <person name="Lavigne J.-P."/>
        </authorList>
    </citation>
    <scope>NUCLEOTIDE SEQUENCE [LARGE SCALE GENOMIC DNA]</scope>
    <source>
        <strain evidence="2 5">NSH026</strain>
    </source>
</reference>
<dbReference type="PANTHER" id="PTHR39173:SF1">
    <property type="entry name" value="ACETYLTRANSFERASE"/>
    <property type="match status" value="1"/>
</dbReference>
<keyword evidence="3" id="KW-0808">Transferase</keyword>
<reference evidence="3 4" key="1">
    <citation type="submission" date="2017-12" db="EMBL/GenBank/DDBJ databases">
        <title>FDA dAtabase for Regulatory Grade micrObial Sequences (FDA-ARGOS): Supporting development and validation of Infectious Disease Dx tests.</title>
        <authorList>
            <person name="Hoffmann M."/>
            <person name="Allard M."/>
            <person name="Evans P."/>
            <person name="Brown E."/>
            <person name="Tallon L."/>
            <person name="Sadzewicz L."/>
            <person name="Sengamalay N."/>
            <person name="Ott S."/>
            <person name="Godinez A."/>
            <person name="Nagaraj S."/>
            <person name="Vavikolanu K."/>
            <person name="Aluvathingal J."/>
            <person name="Nadendla S."/>
            <person name="Sichtig H."/>
        </authorList>
    </citation>
    <scope>NUCLEOTIDE SEQUENCE [LARGE SCALE GENOMIC DNA]</scope>
    <source>
        <strain evidence="3 4">FDAARGOS_148</strain>
    </source>
</reference>
<dbReference type="AlphaFoldDB" id="A0A2J9WZL9"/>
<dbReference type="RefSeq" id="WP_011276710.1">
    <property type="nucleotide sequence ID" value="NZ_BKAY01000027.1"/>
</dbReference>
<evidence type="ECO:0000313" key="4">
    <source>
        <dbReference type="Proteomes" id="UP000053523"/>
    </source>
</evidence>
<feature type="domain" description="N-acetyltransferase" evidence="1">
    <location>
        <begin position="2"/>
        <end position="166"/>
    </location>
</feature>
<dbReference type="Pfam" id="PF13302">
    <property type="entry name" value="Acetyltransf_3"/>
    <property type="match status" value="1"/>
</dbReference>
<sequence length="168" mass="19102">MLRLRQLSYADKDALTKYLQEWYVNGEPIVPSNTDMSRYESFESMVDRLNSTEVDEDWVPTTTLFCFEDEMIVGAVDIRHYLNQRLVNIGGHVGYGVCKSRRGQGIASLMLQEAKAFLKEIGVDKVLMTTNPKNVASQKVIKHSGGYEIESYVKKNGNLVSRFEIPND</sequence>
<proteinExistence type="predicted"/>